<organism evidence="3 4">
    <name type="scientific">Acrobeloides nanus</name>
    <dbReference type="NCBI Taxonomy" id="290746"/>
    <lineage>
        <taxon>Eukaryota</taxon>
        <taxon>Metazoa</taxon>
        <taxon>Ecdysozoa</taxon>
        <taxon>Nematoda</taxon>
        <taxon>Chromadorea</taxon>
        <taxon>Rhabditida</taxon>
        <taxon>Tylenchina</taxon>
        <taxon>Cephalobomorpha</taxon>
        <taxon>Cephaloboidea</taxon>
        <taxon>Cephalobidae</taxon>
        <taxon>Acrobeloides</taxon>
    </lineage>
</organism>
<keyword evidence="3" id="KW-1185">Reference proteome</keyword>
<feature type="transmembrane region" description="Helical" evidence="2">
    <location>
        <begin position="167"/>
        <end position="185"/>
    </location>
</feature>
<proteinExistence type="predicted"/>
<name>A0A914DHL6_9BILA</name>
<keyword evidence="2" id="KW-0812">Transmembrane</keyword>
<protein>
    <submittedName>
        <fullName evidence="4">Uncharacterized protein</fullName>
    </submittedName>
</protein>
<evidence type="ECO:0000256" key="1">
    <source>
        <dbReference type="PROSITE-ProRule" id="PRU00339"/>
    </source>
</evidence>
<sequence>YKWYKSLLKEEKVDEAIRVLENIPEDQSVPKVKYALAKLHLTMTRPSPKTTRSTTPKWVKYFKCVTDQVPVAVLCKSYLVDHGLLNAEEDPLINLLNPETRIWLLAKQAEANRKYIDATEILSEFHTTNLRIVLELARLYHIAGDRQKALANFERAHSLNYSNASGMDIYASLLYAVFFILISFFH</sequence>
<dbReference type="Proteomes" id="UP000887540">
    <property type="component" value="Unplaced"/>
</dbReference>
<keyword evidence="2" id="KW-0472">Membrane</keyword>
<keyword evidence="2" id="KW-1133">Transmembrane helix</keyword>
<accession>A0A914DHL6</accession>
<dbReference type="Gene3D" id="1.25.40.10">
    <property type="entry name" value="Tetratricopeptide repeat domain"/>
    <property type="match status" value="1"/>
</dbReference>
<dbReference type="InterPro" id="IPR019734">
    <property type="entry name" value="TPR_rpt"/>
</dbReference>
<keyword evidence="1" id="KW-0802">TPR repeat</keyword>
<dbReference type="AlphaFoldDB" id="A0A914DHL6"/>
<reference evidence="4" key="1">
    <citation type="submission" date="2022-11" db="UniProtKB">
        <authorList>
            <consortium name="WormBaseParasite"/>
        </authorList>
    </citation>
    <scope>IDENTIFICATION</scope>
</reference>
<evidence type="ECO:0000256" key="2">
    <source>
        <dbReference type="SAM" id="Phobius"/>
    </source>
</evidence>
<feature type="repeat" description="TPR" evidence="1">
    <location>
        <begin position="130"/>
        <end position="163"/>
    </location>
</feature>
<evidence type="ECO:0000313" key="3">
    <source>
        <dbReference type="Proteomes" id="UP000887540"/>
    </source>
</evidence>
<dbReference type="WBParaSite" id="ACRNAN_scaffold25391.g26941.t1">
    <property type="protein sequence ID" value="ACRNAN_scaffold25391.g26941.t1"/>
    <property type="gene ID" value="ACRNAN_scaffold25391.g26941"/>
</dbReference>
<evidence type="ECO:0000313" key="4">
    <source>
        <dbReference type="WBParaSite" id="ACRNAN_scaffold25391.g26941.t1"/>
    </source>
</evidence>
<dbReference type="PROSITE" id="PS50005">
    <property type="entry name" value="TPR"/>
    <property type="match status" value="1"/>
</dbReference>
<dbReference type="InterPro" id="IPR011990">
    <property type="entry name" value="TPR-like_helical_dom_sf"/>
</dbReference>